<reference evidence="3 4" key="1">
    <citation type="submission" date="2023-07" db="EMBL/GenBank/DDBJ databases">
        <authorList>
            <person name="Peeters C."/>
        </authorList>
    </citation>
    <scope>NUCLEOTIDE SEQUENCE [LARGE SCALE GENOMIC DNA]</scope>
    <source>
        <strain evidence="3 4">LMG 18101</strain>
    </source>
</reference>
<dbReference type="EMBL" id="CATZLL010000004">
    <property type="protein sequence ID" value="CAJ0811906.1"/>
    <property type="molecule type" value="Genomic_DNA"/>
</dbReference>
<dbReference type="EC" id="3.5.3.12" evidence="3"/>
<dbReference type="Proteomes" id="UP001189757">
    <property type="component" value="Unassembled WGS sequence"/>
</dbReference>
<keyword evidence="1 3" id="KW-0378">Hydrolase</keyword>
<dbReference type="InterPro" id="IPR007466">
    <property type="entry name" value="Peptidyl-Arg-deiminase_porph"/>
</dbReference>
<name>A0ABM9K1X5_9RALS</name>
<dbReference type="RefSeq" id="WP_199030365.1">
    <property type="nucleotide sequence ID" value="NZ_CATZLL010000004.1"/>
</dbReference>
<dbReference type="SUPFAM" id="SSF55909">
    <property type="entry name" value="Pentein"/>
    <property type="match status" value="1"/>
</dbReference>
<dbReference type="GO" id="GO:0047632">
    <property type="term" value="F:agmatine deiminase activity"/>
    <property type="evidence" value="ECO:0007669"/>
    <property type="project" value="UniProtKB-EC"/>
</dbReference>
<evidence type="ECO:0000313" key="4">
    <source>
        <dbReference type="Proteomes" id="UP001189757"/>
    </source>
</evidence>
<feature type="signal peptide" evidence="2">
    <location>
        <begin position="1"/>
        <end position="21"/>
    </location>
</feature>
<dbReference type="PANTHER" id="PTHR31377:SF0">
    <property type="entry name" value="AGMATINE DEIMINASE-RELATED"/>
    <property type="match status" value="1"/>
</dbReference>
<evidence type="ECO:0000256" key="1">
    <source>
        <dbReference type="ARBA" id="ARBA00022801"/>
    </source>
</evidence>
<dbReference type="PANTHER" id="PTHR31377">
    <property type="entry name" value="AGMATINE DEIMINASE-RELATED"/>
    <property type="match status" value="1"/>
</dbReference>
<keyword evidence="2" id="KW-0732">Signal</keyword>
<evidence type="ECO:0000313" key="3">
    <source>
        <dbReference type="EMBL" id="CAJ0811906.1"/>
    </source>
</evidence>
<evidence type="ECO:0000256" key="2">
    <source>
        <dbReference type="SAM" id="SignalP"/>
    </source>
</evidence>
<protein>
    <submittedName>
        <fullName evidence="3">Agmatine deiminase</fullName>
        <ecNumber evidence="3">3.5.3.12</ecNumber>
    </submittedName>
</protein>
<organism evidence="3 4">
    <name type="scientific">Ralstonia flaminis</name>
    <dbReference type="NCBI Taxonomy" id="3058597"/>
    <lineage>
        <taxon>Bacteria</taxon>
        <taxon>Pseudomonadati</taxon>
        <taxon>Pseudomonadota</taxon>
        <taxon>Betaproteobacteria</taxon>
        <taxon>Burkholderiales</taxon>
        <taxon>Burkholderiaceae</taxon>
        <taxon>Ralstonia</taxon>
    </lineage>
</organism>
<feature type="chain" id="PRO_5046061338" evidence="2">
    <location>
        <begin position="22"/>
        <end position="379"/>
    </location>
</feature>
<proteinExistence type="predicted"/>
<accession>A0ABM9K1X5</accession>
<comment type="caution">
    <text evidence="3">The sequence shown here is derived from an EMBL/GenBank/DDBJ whole genome shotgun (WGS) entry which is preliminary data.</text>
</comment>
<keyword evidence="4" id="KW-1185">Reference proteome</keyword>
<dbReference type="Pfam" id="PF04371">
    <property type="entry name" value="PAD_porph"/>
    <property type="match status" value="1"/>
</dbReference>
<dbReference type="PROSITE" id="PS51257">
    <property type="entry name" value="PROKAR_LIPOPROTEIN"/>
    <property type="match status" value="1"/>
</dbReference>
<sequence>MSRTRRQFLHTSISTAYSVMAASMLGACGESIGQEDGPASRPLPSSEAWTMPDEAQPHVGTWMAFAASDAIWGNRLKGPVQDALARIANAIIQFEPVHMLVGEHDLATARQKCDSRVNLIVQAVDDLWMRDSGPVFVKGPRGELGAVNFNFSGWGGKQVHTLDSQVAAGVASHTHARLIGTKLVLEGGAIEVDGNGTAILAESCVLNRNRNPSLTKPDCEQALKNLLGLRKIIWLPGIAGRDITDGHIDFYARFARPGTVFAASDTDPTSYDHAVTRQHLQILRQATDADNKPLTVIELPAPQQVRPAFDNRDFAAGYVNFYVCNGGVVIPEFGDSQADALAKQRIAAAFPGRRVVQVNIDPIAAGGGGIHCTTQQWPA</sequence>
<dbReference type="Gene3D" id="3.75.10.10">
    <property type="entry name" value="L-arginine/glycine Amidinotransferase, Chain A"/>
    <property type="match status" value="1"/>
</dbReference>
<gene>
    <name evidence="3" type="primary">aguA</name>
    <name evidence="3" type="ORF">LMG18101_01386</name>
</gene>